<evidence type="ECO:0000256" key="1">
    <source>
        <dbReference type="ARBA" id="ARBA00022475"/>
    </source>
</evidence>
<gene>
    <name evidence="8" type="primary">zipA</name>
    <name evidence="11" type="ORF">J2T55_000710</name>
</gene>
<evidence type="ECO:0000256" key="5">
    <source>
        <dbReference type="ARBA" id="ARBA00022989"/>
    </source>
</evidence>
<dbReference type="AlphaFoldDB" id="A0AAE3HI02"/>
<dbReference type="SUPFAM" id="SSF64383">
    <property type="entry name" value="Cell-division protein ZipA, C-terminal domain"/>
    <property type="match status" value="1"/>
</dbReference>
<dbReference type="PANTHER" id="PTHR38685:SF1">
    <property type="entry name" value="CELL DIVISION PROTEIN ZIPA"/>
    <property type="match status" value="1"/>
</dbReference>
<dbReference type="Pfam" id="PF04354">
    <property type="entry name" value="ZipA_C"/>
    <property type="match status" value="1"/>
</dbReference>
<feature type="transmembrane region" description="Helical" evidence="8">
    <location>
        <begin position="6"/>
        <end position="22"/>
    </location>
</feature>
<evidence type="ECO:0000256" key="4">
    <source>
        <dbReference type="ARBA" id="ARBA00022692"/>
    </source>
</evidence>
<dbReference type="RefSeq" id="WP_259054270.1">
    <property type="nucleotide sequence ID" value="NZ_JANUCT010000004.1"/>
</dbReference>
<dbReference type="InterPro" id="IPR011919">
    <property type="entry name" value="Cell_div_ZipA"/>
</dbReference>
<dbReference type="GO" id="GO:0005886">
    <property type="term" value="C:plasma membrane"/>
    <property type="evidence" value="ECO:0007669"/>
    <property type="project" value="UniProtKB-SubCell"/>
</dbReference>
<reference evidence="11" key="1">
    <citation type="submission" date="2022-08" db="EMBL/GenBank/DDBJ databases">
        <title>Genomic Encyclopedia of Type Strains, Phase III (KMG-III): the genomes of soil and plant-associated and newly described type strains.</title>
        <authorList>
            <person name="Whitman W."/>
        </authorList>
    </citation>
    <scope>NUCLEOTIDE SEQUENCE</scope>
    <source>
        <strain evidence="11">HMT 1</strain>
    </source>
</reference>
<keyword evidence="5 8" id="KW-1133">Transmembrane helix</keyword>
<dbReference type="GO" id="GO:0000917">
    <property type="term" value="P:division septum assembly"/>
    <property type="evidence" value="ECO:0007669"/>
    <property type="project" value="TreeGrafter"/>
</dbReference>
<evidence type="ECO:0000259" key="10">
    <source>
        <dbReference type="SMART" id="SM00771"/>
    </source>
</evidence>
<keyword evidence="2 8" id="KW-0997">Cell inner membrane</keyword>
<dbReference type="GO" id="GO:0032153">
    <property type="term" value="C:cell division site"/>
    <property type="evidence" value="ECO:0007669"/>
    <property type="project" value="UniProtKB-UniRule"/>
</dbReference>
<comment type="similarity">
    <text evidence="8 9">Belongs to the ZipA family.</text>
</comment>
<dbReference type="Gene3D" id="3.30.1400.10">
    <property type="entry name" value="ZipA, C-terminal FtsZ-binding domain"/>
    <property type="match status" value="1"/>
</dbReference>
<comment type="function">
    <text evidence="8 9">Essential cell division protein that stabilizes the FtsZ protofilaments by cross-linking them and that serves as a cytoplasmic membrane anchor for the Z ring. Also required for the recruitment to the septal ring of downstream cell division proteins.</text>
</comment>
<evidence type="ECO:0000256" key="2">
    <source>
        <dbReference type="ARBA" id="ARBA00022519"/>
    </source>
</evidence>
<sequence length="253" mass="27500">MDGLRWILLFIGLALVAGIYFFDRFKRQRRKWSEQFADDDAAAEFNMAPRPGDDAEDYSDALSGLNRAKQESHSDADLEATTGHASYADEEAIAEAEIGVRENAVSDDEAADTDGQAVTDERLIVFYLKAPSGQAFAGPGLFEALATAGMTLGEMGIYHDRNSHGDTIFSVANIFEPGTLDIDDPEHFSTRGVALFMQLPLAGNAMDEMDAFERMLGKAEIMAGRLGGELHDEQHQPLDDAGVARARAVLKPA</sequence>
<proteinExistence type="inferred from homology"/>
<dbReference type="InterPro" id="IPR036765">
    <property type="entry name" value="ZipA_FtsZ-bd_C_sf"/>
</dbReference>
<keyword evidence="4 8" id="KW-0812">Transmembrane</keyword>
<dbReference type="HAMAP" id="MF_00509">
    <property type="entry name" value="ZipA"/>
    <property type="match status" value="1"/>
</dbReference>
<evidence type="ECO:0000256" key="6">
    <source>
        <dbReference type="ARBA" id="ARBA00023136"/>
    </source>
</evidence>
<keyword evidence="12" id="KW-1185">Reference proteome</keyword>
<evidence type="ECO:0000256" key="9">
    <source>
        <dbReference type="RuleBase" id="RU003612"/>
    </source>
</evidence>
<evidence type="ECO:0000313" key="11">
    <source>
        <dbReference type="EMBL" id="MCS3902706.1"/>
    </source>
</evidence>
<evidence type="ECO:0000256" key="3">
    <source>
        <dbReference type="ARBA" id="ARBA00022618"/>
    </source>
</evidence>
<evidence type="ECO:0000256" key="8">
    <source>
        <dbReference type="HAMAP-Rule" id="MF_00509"/>
    </source>
</evidence>
<comment type="subunit">
    <text evidence="8">Interacts with FtsZ via their C-terminal domains.</text>
</comment>
<dbReference type="PANTHER" id="PTHR38685">
    <property type="entry name" value="CELL DIVISION PROTEIN ZIPA"/>
    <property type="match status" value="1"/>
</dbReference>
<dbReference type="InterPro" id="IPR007449">
    <property type="entry name" value="ZipA_FtsZ-bd_C"/>
</dbReference>
<evidence type="ECO:0000313" key="12">
    <source>
        <dbReference type="Proteomes" id="UP001204445"/>
    </source>
</evidence>
<keyword evidence="1 8" id="KW-1003">Cell membrane</keyword>
<protein>
    <recommendedName>
        <fullName evidence="8 9">Cell division protein ZipA</fullName>
    </recommendedName>
</protein>
<dbReference type="EMBL" id="JANUCT010000004">
    <property type="protein sequence ID" value="MCS3902706.1"/>
    <property type="molecule type" value="Genomic_DNA"/>
</dbReference>
<dbReference type="GO" id="GO:0043093">
    <property type="term" value="P:FtsZ-dependent cytokinesis"/>
    <property type="evidence" value="ECO:0007669"/>
    <property type="project" value="UniProtKB-UniRule"/>
</dbReference>
<comment type="caution">
    <text evidence="11">The sequence shown here is derived from an EMBL/GenBank/DDBJ whole genome shotgun (WGS) entry which is preliminary data.</text>
</comment>
<keyword evidence="6 8" id="KW-0472">Membrane</keyword>
<dbReference type="SMART" id="SM00771">
    <property type="entry name" value="ZipA_C"/>
    <property type="match status" value="1"/>
</dbReference>
<feature type="domain" description="ZipA C-terminal FtsZ-binding" evidence="10">
    <location>
        <begin position="120"/>
        <end position="250"/>
    </location>
</feature>
<comment type="subcellular location">
    <subcellularLocation>
        <location evidence="8">Cell inner membrane</location>
        <topology evidence="8">Single-pass type I membrane protein</topology>
    </subcellularLocation>
    <text evidence="8">Localizes to the Z ring in an FtsZ-dependent manner.</text>
</comment>
<evidence type="ECO:0000256" key="7">
    <source>
        <dbReference type="ARBA" id="ARBA00023306"/>
    </source>
</evidence>
<organism evidence="11 12">
    <name type="scientific">Methylohalomonas lacus</name>
    <dbReference type="NCBI Taxonomy" id="398773"/>
    <lineage>
        <taxon>Bacteria</taxon>
        <taxon>Pseudomonadati</taxon>
        <taxon>Pseudomonadota</taxon>
        <taxon>Gammaproteobacteria</taxon>
        <taxon>Methylohalomonadales</taxon>
        <taxon>Methylohalomonadaceae</taxon>
        <taxon>Methylohalomonas</taxon>
    </lineage>
</organism>
<dbReference type="Proteomes" id="UP001204445">
    <property type="component" value="Unassembled WGS sequence"/>
</dbReference>
<name>A0AAE3HI02_9GAMM</name>
<keyword evidence="3 8" id="KW-0132">Cell division</keyword>
<keyword evidence="7 8" id="KW-0131">Cell cycle</keyword>
<accession>A0AAE3HI02</accession>